<feature type="compositionally biased region" description="Basic and acidic residues" evidence="1">
    <location>
        <begin position="245"/>
        <end position="268"/>
    </location>
</feature>
<evidence type="ECO:0000313" key="2">
    <source>
        <dbReference type="EMBL" id="EEH59422.1"/>
    </source>
</evidence>
<dbReference type="Proteomes" id="UP000001876">
    <property type="component" value="Unassembled WGS sequence"/>
</dbReference>
<proteinExistence type="predicted"/>
<dbReference type="AlphaFoldDB" id="C1MKS6"/>
<name>C1MKS6_MICPC</name>
<gene>
    <name evidence="2" type="ORF">MICPUCDRAFT_64583</name>
</gene>
<dbReference type="EMBL" id="GG663736">
    <property type="protein sequence ID" value="EEH59422.1"/>
    <property type="molecule type" value="Genomic_DNA"/>
</dbReference>
<organism evidence="3">
    <name type="scientific">Micromonas pusilla (strain CCMP1545)</name>
    <name type="common">Picoplanktonic green alga</name>
    <dbReference type="NCBI Taxonomy" id="564608"/>
    <lineage>
        <taxon>Eukaryota</taxon>
        <taxon>Viridiplantae</taxon>
        <taxon>Chlorophyta</taxon>
        <taxon>Mamiellophyceae</taxon>
        <taxon>Mamiellales</taxon>
        <taxon>Mamiellaceae</taxon>
        <taxon>Micromonas</taxon>
    </lineage>
</organism>
<sequence length="306" mass="34487">MVYVYVFKFRFGIRIERRRVVPAAGAAIARARLRRREHEKRTRDLMMQRVSRVIDAATATSSDLARGVDDRKEKRLERGRRVGAALARARVAERFPRRAALASSSSDIMSDTFSDTFTVTSVVGASFHEPLRDERDEDDAVRRRDDAVVARRAATFPIPTPIPLLLCLLDVDLAEALRRVDEQRREVSAARGVADKRVRDARAERLLERGGIDGRERDARRAVVVVVFLVDRAELEEVGPEDVGEGDRGRAGETREEREDARGRERGVRGRGCGRRARSHHAARGAVTMLTSQMLVGWSLVRRKEA</sequence>
<evidence type="ECO:0000313" key="3">
    <source>
        <dbReference type="Proteomes" id="UP000001876"/>
    </source>
</evidence>
<dbReference type="GeneID" id="9681728"/>
<dbReference type="RefSeq" id="XP_003056046.1">
    <property type="nucleotide sequence ID" value="XM_003056000.1"/>
</dbReference>
<feature type="region of interest" description="Disordered" evidence="1">
    <location>
        <begin position="239"/>
        <end position="276"/>
    </location>
</feature>
<dbReference type="KEGG" id="mpp:MICPUCDRAFT_64583"/>
<keyword evidence="3" id="KW-1185">Reference proteome</keyword>
<evidence type="ECO:0000256" key="1">
    <source>
        <dbReference type="SAM" id="MobiDB-lite"/>
    </source>
</evidence>
<protein>
    <submittedName>
        <fullName evidence="2">Predicted protein</fullName>
    </submittedName>
</protein>
<reference evidence="2 3" key="1">
    <citation type="journal article" date="2009" name="Science">
        <title>Green evolution and dynamic adaptations revealed by genomes of the marine picoeukaryotes Micromonas.</title>
        <authorList>
            <person name="Worden A.Z."/>
            <person name="Lee J.H."/>
            <person name="Mock T."/>
            <person name="Rouze P."/>
            <person name="Simmons M.P."/>
            <person name="Aerts A.L."/>
            <person name="Allen A.E."/>
            <person name="Cuvelier M.L."/>
            <person name="Derelle E."/>
            <person name="Everett M.V."/>
            <person name="Foulon E."/>
            <person name="Grimwood J."/>
            <person name="Gundlach H."/>
            <person name="Henrissat B."/>
            <person name="Napoli C."/>
            <person name="McDonald S.M."/>
            <person name="Parker M.S."/>
            <person name="Rombauts S."/>
            <person name="Salamov A."/>
            <person name="Von Dassow P."/>
            <person name="Badger J.H."/>
            <person name="Coutinho P.M."/>
            <person name="Demir E."/>
            <person name="Dubchak I."/>
            <person name="Gentemann C."/>
            <person name="Eikrem W."/>
            <person name="Gready J.E."/>
            <person name="John U."/>
            <person name="Lanier W."/>
            <person name="Lindquist E.A."/>
            <person name="Lucas S."/>
            <person name="Mayer K.F."/>
            <person name="Moreau H."/>
            <person name="Not F."/>
            <person name="Otillar R."/>
            <person name="Panaud O."/>
            <person name="Pangilinan J."/>
            <person name="Paulsen I."/>
            <person name="Piegu B."/>
            <person name="Poliakov A."/>
            <person name="Robbens S."/>
            <person name="Schmutz J."/>
            <person name="Toulza E."/>
            <person name="Wyss T."/>
            <person name="Zelensky A."/>
            <person name="Zhou K."/>
            <person name="Armbrust E.V."/>
            <person name="Bhattacharya D."/>
            <person name="Goodenough U.W."/>
            <person name="Van de Peer Y."/>
            <person name="Grigoriev I.V."/>
        </authorList>
    </citation>
    <scope>NUCLEOTIDE SEQUENCE [LARGE SCALE GENOMIC DNA]</scope>
    <source>
        <strain evidence="2 3">CCMP1545</strain>
    </source>
</reference>
<accession>C1MKS6</accession>